<keyword evidence="2" id="KW-1185">Reference proteome</keyword>
<reference evidence="1" key="2">
    <citation type="submission" date="2022-01" db="EMBL/GenBank/DDBJ databases">
        <authorList>
            <person name="Zivanovic Y."/>
            <person name="Moreira D."/>
            <person name="Lopez-Garcia P."/>
        </authorList>
    </citation>
    <scope>NUCLEOTIDE SEQUENCE</scope>
    <source>
        <strain evidence="1">G9</strain>
    </source>
</reference>
<keyword evidence="1" id="KW-0378">Hydrolase</keyword>
<dbReference type="PANTHER" id="PTHR48098">
    <property type="entry name" value="ENTEROCHELIN ESTERASE-RELATED"/>
    <property type="match status" value="1"/>
</dbReference>
<comment type="caution">
    <text evidence="1">The sequence shown here is derived from an EMBL/GenBank/DDBJ whole genome shotgun (WGS) entry which is preliminary data.</text>
</comment>
<dbReference type="PANTHER" id="PTHR48098:SF6">
    <property type="entry name" value="FERRI-BACILLIBACTIN ESTERASE BESA"/>
    <property type="match status" value="1"/>
</dbReference>
<proteinExistence type="predicted"/>
<dbReference type="InterPro" id="IPR050583">
    <property type="entry name" value="Mycobacterial_A85_antigen"/>
</dbReference>
<dbReference type="GO" id="GO:0016787">
    <property type="term" value="F:hydrolase activity"/>
    <property type="evidence" value="ECO:0007669"/>
    <property type="project" value="UniProtKB-KW"/>
</dbReference>
<reference evidence="1" key="1">
    <citation type="journal article" date="2022" name="Genome Biol. Evol.">
        <title>A New Gene Family Diagnostic for Intracellular Biomineralization of Amorphous Ca Carbonates by Cyanobacteria.</title>
        <authorList>
            <person name="Benzerara K."/>
            <person name="Duprat E."/>
            <person name="Bitard-Feildel T."/>
            <person name="Caumes G."/>
            <person name="Cassier-Chauvat C."/>
            <person name="Chauvat F."/>
            <person name="Dezi M."/>
            <person name="Diop S.I."/>
            <person name="Gaschignard G."/>
            <person name="Gorgen S."/>
            <person name="Gugger M."/>
            <person name="Lopez-Garcia P."/>
            <person name="Millet M."/>
            <person name="Skouri-Panet F."/>
            <person name="Moreira D."/>
            <person name="Callebaut I."/>
        </authorList>
    </citation>
    <scope>NUCLEOTIDE SEQUENCE</scope>
    <source>
        <strain evidence="1">G9</strain>
    </source>
</reference>
<evidence type="ECO:0000313" key="2">
    <source>
        <dbReference type="Proteomes" id="UP001154265"/>
    </source>
</evidence>
<dbReference type="InterPro" id="IPR000801">
    <property type="entry name" value="Esterase-like"/>
</dbReference>
<sequence>MQLSPLEDLKNDVIPYAYYRHDEGDRSGFFHTYDGLQLDPAIDQPRKVHIFLPRDYETSDRPYPVIYMNDGQTAFWPEGLSAYSWDVRQTLADLYQLARISPVIIVAVHPLNRAHEYLHVKEYSTPLRKEGGGLPIYSDYMVRLKKFVDDHYRTLRDRRWTTVVGSSHGGLAAFYTGATHGHYFGNLAALSPSFWVGGVFNLRDTPLMSAVHHYLLPTNQDRPRIWIDWGLKRFGGFHNSLIEQQAAKWGKEMVRLLEMDYMYRKNKDLFVYKDKIGGHDERSWAYRFRLVLQTFYGLT</sequence>
<dbReference type="Gene3D" id="3.40.50.1820">
    <property type="entry name" value="alpha/beta hydrolase"/>
    <property type="match status" value="1"/>
</dbReference>
<dbReference type="Proteomes" id="UP001154265">
    <property type="component" value="Unassembled WGS sequence"/>
</dbReference>
<organism evidence="1 2">
    <name type="scientific">Candidatus Synechococcus calcipolaris G9</name>
    <dbReference type="NCBI Taxonomy" id="1497997"/>
    <lineage>
        <taxon>Bacteria</taxon>
        <taxon>Bacillati</taxon>
        <taxon>Cyanobacteriota</taxon>
        <taxon>Cyanophyceae</taxon>
        <taxon>Synechococcales</taxon>
        <taxon>Synechococcaceae</taxon>
        <taxon>Synechococcus</taxon>
    </lineage>
</organism>
<name>A0ABT6EY33_9SYNE</name>
<dbReference type="Pfam" id="PF00756">
    <property type="entry name" value="Esterase"/>
    <property type="match status" value="1"/>
</dbReference>
<dbReference type="RefSeq" id="WP_277866619.1">
    <property type="nucleotide sequence ID" value="NZ_JAKKUT010000002.1"/>
</dbReference>
<dbReference type="InterPro" id="IPR029058">
    <property type="entry name" value="AB_hydrolase_fold"/>
</dbReference>
<dbReference type="EMBL" id="JAKKUT010000002">
    <property type="protein sequence ID" value="MDG2990715.1"/>
    <property type="molecule type" value="Genomic_DNA"/>
</dbReference>
<gene>
    <name evidence="1" type="ORF">L3556_07175</name>
</gene>
<protein>
    <submittedName>
        <fullName evidence="1">Alpha/beta hydrolase</fullName>
    </submittedName>
</protein>
<dbReference type="SUPFAM" id="SSF53474">
    <property type="entry name" value="alpha/beta-Hydrolases"/>
    <property type="match status" value="1"/>
</dbReference>
<accession>A0ABT6EY33</accession>
<evidence type="ECO:0000313" key="1">
    <source>
        <dbReference type="EMBL" id="MDG2990715.1"/>
    </source>
</evidence>